<name>A0A163ISB7_ABSGL</name>
<dbReference type="Gene3D" id="3.40.1190.20">
    <property type="match status" value="1"/>
</dbReference>
<feature type="domain" description="Carbohydrate kinase PfkB" evidence="1">
    <location>
        <begin position="100"/>
        <end position="309"/>
    </location>
</feature>
<dbReference type="EMBL" id="LT550136">
    <property type="protein sequence ID" value="SAL95064.1"/>
    <property type="molecule type" value="Genomic_DNA"/>
</dbReference>
<dbReference type="InterPro" id="IPR011611">
    <property type="entry name" value="PfkB_dom"/>
</dbReference>
<accession>A0A163ISB7</accession>
<dbReference type="Pfam" id="PF00294">
    <property type="entry name" value="PfkB"/>
    <property type="match status" value="1"/>
</dbReference>
<gene>
    <name evidence="2" type="primary">ABSGL_00363.1 scaffold 492</name>
</gene>
<dbReference type="FunCoup" id="A0A163ISB7">
    <property type="interactions" value="3"/>
</dbReference>
<dbReference type="SUPFAM" id="SSF53613">
    <property type="entry name" value="Ribokinase-like"/>
    <property type="match status" value="1"/>
</dbReference>
<proteinExistence type="predicted"/>
<dbReference type="STRING" id="4829.A0A163ISB7"/>
<protein>
    <recommendedName>
        <fullName evidence="1">Carbohydrate kinase PfkB domain-containing protein</fullName>
    </recommendedName>
</protein>
<dbReference type="PANTHER" id="PTHR47098:SF2">
    <property type="entry name" value="PROTEIN MAK32"/>
    <property type="match status" value="1"/>
</dbReference>
<dbReference type="AlphaFoldDB" id="A0A163ISB7"/>
<reference evidence="2" key="1">
    <citation type="submission" date="2016-04" db="EMBL/GenBank/DDBJ databases">
        <authorList>
            <person name="Evans L.H."/>
            <person name="Alamgir A."/>
            <person name="Owens N."/>
            <person name="Weber N.D."/>
            <person name="Virtaneva K."/>
            <person name="Barbian K."/>
            <person name="Babar A."/>
            <person name="Rosenke K."/>
        </authorList>
    </citation>
    <scope>NUCLEOTIDE SEQUENCE [LARGE SCALE GENOMIC DNA]</scope>
    <source>
        <strain evidence="2">CBS 101.48</strain>
    </source>
</reference>
<dbReference type="InterPro" id="IPR029056">
    <property type="entry name" value="Ribokinase-like"/>
</dbReference>
<keyword evidence="3" id="KW-1185">Reference proteome</keyword>
<evidence type="ECO:0000313" key="3">
    <source>
        <dbReference type="Proteomes" id="UP000078561"/>
    </source>
</evidence>
<evidence type="ECO:0000259" key="1">
    <source>
        <dbReference type="Pfam" id="PF00294"/>
    </source>
</evidence>
<organism evidence="2">
    <name type="scientific">Absidia glauca</name>
    <name type="common">Pin mould</name>
    <dbReference type="NCBI Taxonomy" id="4829"/>
    <lineage>
        <taxon>Eukaryota</taxon>
        <taxon>Fungi</taxon>
        <taxon>Fungi incertae sedis</taxon>
        <taxon>Mucoromycota</taxon>
        <taxon>Mucoromycotina</taxon>
        <taxon>Mucoromycetes</taxon>
        <taxon>Mucorales</taxon>
        <taxon>Cunninghamellaceae</taxon>
        <taxon>Absidia</taxon>
    </lineage>
</organism>
<dbReference type="OrthoDB" id="497927at2759"/>
<sequence>MNSKPTLGSVGSLIIDDIVFQDGSKRLNVIGGAGIFAIYGMRIWFTADDAKSIGYVAHRGFDHPNSIDDALNSLDISLISQTHPDKHTTRGLNTFGPDDHRDFEYIHPIIRTTPADFPDSWIESMALVHIISSTERTIEIVTEWREREKQLGKRLPTQFLWEPLPWACLPENYQHIIEAGQLVDIITPNHEEAAAILGLSKEMNSPSMDMHALVEECGRRLGCALPHATIVIRASKHGAAVWNPSSPKVHWVPAYWTTSDHVVDVVGAGNAFCGGFMVGWQETQGKDAVKAAMYGSVAASFVVEQVGVPRLSVPTTTTTTTNCSRRHETWNEGPSPLDRLNELSLRCNPQDTLI</sequence>
<dbReference type="PANTHER" id="PTHR47098">
    <property type="entry name" value="PROTEIN MAK32"/>
    <property type="match status" value="1"/>
</dbReference>
<dbReference type="OMA" id="VIKSWNT"/>
<dbReference type="Proteomes" id="UP000078561">
    <property type="component" value="Unassembled WGS sequence"/>
</dbReference>
<dbReference type="InParanoid" id="A0A163ISB7"/>
<evidence type="ECO:0000313" key="2">
    <source>
        <dbReference type="EMBL" id="SAL95064.1"/>
    </source>
</evidence>